<accession>A0A479ZWI6</accession>
<dbReference type="Gene3D" id="1.10.510.10">
    <property type="entry name" value="Transferase(Phosphotransferase) domain 1"/>
    <property type="match status" value="1"/>
</dbReference>
<dbReference type="GO" id="GO:0004674">
    <property type="term" value="F:protein serine/threonine kinase activity"/>
    <property type="evidence" value="ECO:0007669"/>
    <property type="project" value="TreeGrafter"/>
</dbReference>
<dbReference type="InterPro" id="IPR000719">
    <property type="entry name" value="Prot_kinase_dom"/>
</dbReference>
<dbReference type="CDD" id="cd14014">
    <property type="entry name" value="STKc_PknB_like"/>
    <property type="match status" value="1"/>
</dbReference>
<dbReference type="InterPro" id="IPR008271">
    <property type="entry name" value="Ser/Thr_kinase_AS"/>
</dbReference>
<evidence type="ECO:0000256" key="3">
    <source>
        <dbReference type="ARBA" id="ARBA00022777"/>
    </source>
</evidence>
<reference evidence="7" key="1">
    <citation type="submission" date="2019-02" db="EMBL/GenBank/DDBJ databases">
        <title>Draft genome sequence of Sphaerospermopsis reniformis NIES-1949.</title>
        <authorList>
            <person name="Yamaguchi H."/>
            <person name="Suzuki S."/>
            <person name="Kawachi M."/>
        </authorList>
    </citation>
    <scope>NUCLEOTIDE SEQUENCE [LARGE SCALE GENOMIC DNA]</scope>
    <source>
        <strain evidence="7">NIES-1949</strain>
    </source>
</reference>
<evidence type="ECO:0000256" key="4">
    <source>
        <dbReference type="ARBA" id="ARBA00022840"/>
    </source>
</evidence>
<dbReference type="Proteomes" id="UP000300142">
    <property type="component" value="Unassembled WGS sequence"/>
</dbReference>
<dbReference type="Pfam" id="PF00069">
    <property type="entry name" value="Pkinase"/>
    <property type="match status" value="1"/>
</dbReference>
<keyword evidence="3 6" id="KW-0418">Kinase</keyword>
<dbReference type="AlphaFoldDB" id="A0A479ZWI6"/>
<evidence type="ECO:0000256" key="2">
    <source>
        <dbReference type="ARBA" id="ARBA00022741"/>
    </source>
</evidence>
<proteinExistence type="predicted"/>
<evidence type="ECO:0000313" key="7">
    <source>
        <dbReference type="Proteomes" id="UP000300142"/>
    </source>
</evidence>
<evidence type="ECO:0000256" key="1">
    <source>
        <dbReference type="ARBA" id="ARBA00022679"/>
    </source>
</evidence>
<organism evidence="6 7">
    <name type="scientific">Sphaerospermopsis reniformis</name>
    <dbReference type="NCBI Taxonomy" id="531300"/>
    <lineage>
        <taxon>Bacteria</taxon>
        <taxon>Bacillati</taxon>
        <taxon>Cyanobacteriota</taxon>
        <taxon>Cyanophyceae</taxon>
        <taxon>Nostocales</taxon>
        <taxon>Aphanizomenonaceae</taxon>
        <taxon>Sphaerospermopsis</taxon>
    </lineage>
</organism>
<keyword evidence="1" id="KW-0808">Transferase</keyword>
<dbReference type="PANTHER" id="PTHR43289">
    <property type="entry name" value="MITOGEN-ACTIVATED PROTEIN KINASE KINASE KINASE 20-RELATED"/>
    <property type="match status" value="1"/>
</dbReference>
<keyword evidence="4" id="KW-0067">ATP-binding</keyword>
<gene>
    <name evidence="6" type="ORF">SR1949_21660</name>
</gene>
<dbReference type="EMBL" id="BJCE01000060">
    <property type="protein sequence ID" value="GCL37059.1"/>
    <property type="molecule type" value="Genomic_DNA"/>
</dbReference>
<keyword evidence="7" id="KW-1185">Reference proteome</keyword>
<evidence type="ECO:0000313" key="6">
    <source>
        <dbReference type="EMBL" id="GCL37059.1"/>
    </source>
</evidence>
<dbReference type="GO" id="GO:0005524">
    <property type="term" value="F:ATP binding"/>
    <property type="evidence" value="ECO:0007669"/>
    <property type="project" value="UniProtKB-KW"/>
</dbReference>
<evidence type="ECO:0000259" key="5">
    <source>
        <dbReference type="PROSITE" id="PS50011"/>
    </source>
</evidence>
<dbReference type="RefSeq" id="WP_236104050.1">
    <property type="nucleotide sequence ID" value="NZ_BJCE01000060.1"/>
</dbReference>
<comment type="caution">
    <text evidence="6">The sequence shown here is derived from an EMBL/GenBank/DDBJ whole genome shotgun (WGS) entry which is preliminary data.</text>
</comment>
<keyword evidence="2" id="KW-0547">Nucleotide-binding</keyword>
<dbReference type="InterPro" id="IPR011009">
    <property type="entry name" value="Kinase-like_dom_sf"/>
</dbReference>
<protein>
    <submittedName>
        <fullName evidence="6">Protein kinase</fullName>
    </submittedName>
</protein>
<name>A0A479ZWI6_9CYAN</name>
<feature type="domain" description="Protein kinase" evidence="5">
    <location>
        <begin position="14"/>
        <end position="272"/>
    </location>
</feature>
<dbReference type="PROSITE" id="PS00108">
    <property type="entry name" value="PROTEIN_KINASE_ST"/>
    <property type="match status" value="1"/>
</dbReference>
<sequence>MVFYPGQGLFGGRYIIERELGQGGIGITYLAKNQRGELRVIKTLRQEILNRPDLIQHQNKLKQDFRDEGLRLALCRHPHIVEVENVFDEASLPCMAMEYINGEDLGKRITEKGALSEAEALLYIQQIGDALTVVHEKGLLHRDLKPNNIMIRAGKQEAVLIDFGIARQFVSGEIQQHTQNLTPGYSPPEQYLPDAERGEYIDVYALAATLYALLTGQLPMPAPARLQNFTLKPVKDFNFGISDKVNDGIMKGMALNYKFRPQSIIEWLNLLFDNFPVSSSPQLAEYLEHSPIIIIGPRPSGKITYLATLAYLNNLVKTNSSYSVECLCENSQELAEEAKFILAEGEMLSLREIWIAERYYSFLIKINNSLRKLNQNNVQVSCSFNMYPGCFFSELIRSYKLSDSDYYWSYKLSDSHWFNSCIEKLTETKYLALIIDSTAINDIEIAHSLTVLERILNLKIYQNDKPQYRIAVMFSHFDLPEVYPYKNNLHQFVDLKFPHTKLALQIWSNNWNCAVAYFAYSAFGMIGDTSQANCQGRYQGIKNPKIWKPFGLIAPIYWLLTGRYDQTLLELDL</sequence>
<dbReference type="PANTHER" id="PTHR43289:SF34">
    <property type="entry name" value="SERINE_THREONINE-PROTEIN KINASE YBDM-RELATED"/>
    <property type="match status" value="1"/>
</dbReference>
<dbReference type="PROSITE" id="PS50011">
    <property type="entry name" value="PROTEIN_KINASE_DOM"/>
    <property type="match status" value="1"/>
</dbReference>
<dbReference type="SMART" id="SM00220">
    <property type="entry name" value="S_TKc"/>
    <property type="match status" value="1"/>
</dbReference>
<dbReference type="SUPFAM" id="SSF56112">
    <property type="entry name" value="Protein kinase-like (PK-like)"/>
    <property type="match status" value="1"/>
</dbReference>